<dbReference type="Proteomes" id="UP000194350">
    <property type="component" value="Unassembled WGS sequence"/>
</dbReference>
<proteinExistence type="predicted"/>
<dbReference type="SUPFAM" id="SSF160472">
    <property type="entry name" value="NMB0513-like"/>
    <property type="match status" value="1"/>
</dbReference>
<reference evidence="1 2" key="1">
    <citation type="submission" date="2016-10" db="EMBL/GenBank/DDBJ databases">
        <title>Systematic genetic and metabolomic analysis of Xenorhabdus and Photorhabdus spp., highlights the requirements for a dual symbiotic and pathogenic life style.</title>
        <authorList>
            <person name="Tobias N.J."/>
            <person name="Wolff H."/>
            <person name="Djahanschiri B."/>
            <person name="Pidot S.J."/>
            <person name="Stinear T.P."/>
            <person name="Ebersberger I."/>
            <person name="Bode H.B."/>
        </authorList>
    </citation>
    <scope>NUCLEOTIDE SEQUENCE [LARGE SCALE GENOMIC DNA]</scope>
    <source>
        <strain evidence="1 2">DSM 22392</strain>
    </source>
</reference>
<dbReference type="InterPro" id="IPR023138">
    <property type="entry name" value="NMB0513-like_sf"/>
</dbReference>
<sequence>MLCEHEYKEIWMAAEARPLTVVWSYSEPENSDSLITFDERKKIFFWIVERLLREGRIKLAKHGKFLEGSIDEQIELFRQAFPKTEDGIEDGIWFFDEMCPGGAVWVLEDGSLEWT</sequence>
<dbReference type="AlphaFoldDB" id="A0A1Y2SAI9"/>
<name>A0A1Y2SAI9_9GAMM</name>
<protein>
    <recommendedName>
        <fullName evidence="3">DUF596 domain-containing protein</fullName>
    </recommendedName>
</protein>
<evidence type="ECO:0000313" key="1">
    <source>
        <dbReference type="EMBL" id="OTA14927.1"/>
    </source>
</evidence>
<dbReference type="RefSeq" id="WP_086110262.1">
    <property type="nucleotide sequence ID" value="NZ_CAWNGD010000065.1"/>
</dbReference>
<comment type="caution">
    <text evidence="1">The sequence shown here is derived from an EMBL/GenBank/DDBJ whole genome shotgun (WGS) entry which is preliminary data.</text>
</comment>
<dbReference type="Pfam" id="PF04591">
    <property type="entry name" value="DUF596"/>
    <property type="match status" value="1"/>
</dbReference>
<dbReference type="OrthoDB" id="5678714at2"/>
<evidence type="ECO:0008006" key="3">
    <source>
        <dbReference type="Google" id="ProtNLM"/>
    </source>
</evidence>
<evidence type="ECO:0000313" key="2">
    <source>
        <dbReference type="Proteomes" id="UP000194350"/>
    </source>
</evidence>
<dbReference type="Gene3D" id="1.10.3510.10">
    <property type="entry name" value="NMB0513-like"/>
    <property type="match status" value="1"/>
</dbReference>
<organism evidence="1 2">
    <name type="scientific">Xenorhabdus vietnamensis</name>
    <dbReference type="NCBI Taxonomy" id="351656"/>
    <lineage>
        <taxon>Bacteria</taxon>
        <taxon>Pseudomonadati</taxon>
        <taxon>Pseudomonadota</taxon>
        <taxon>Gammaproteobacteria</taxon>
        <taxon>Enterobacterales</taxon>
        <taxon>Morganellaceae</taxon>
        <taxon>Xenorhabdus</taxon>
    </lineage>
</organism>
<dbReference type="InterPro" id="IPR007670">
    <property type="entry name" value="DUF596"/>
</dbReference>
<gene>
    <name evidence="1" type="ORF">Xvie_03331</name>
</gene>
<accession>A0A1Y2SAI9</accession>
<dbReference type="EMBL" id="MUBJ01000022">
    <property type="protein sequence ID" value="OTA14927.1"/>
    <property type="molecule type" value="Genomic_DNA"/>
</dbReference>
<keyword evidence="2" id="KW-1185">Reference proteome</keyword>